<keyword evidence="1" id="KW-1133">Transmembrane helix</keyword>
<dbReference type="AlphaFoldDB" id="X0SB33"/>
<protein>
    <submittedName>
        <fullName evidence="2">Uncharacterized protein</fullName>
    </submittedName>
</protein>
<proteinExistence type="predicted"/>
<comment type="caution">
    <text evidence="2">The sequence shown here is derived from an EMBL/GenBank/DDBJ whole genome shotgun (WGS) entry which is preliminary data.</text>
</comment>
<gene>
    <name evidence="2" type="ORF">S01H1_00493</name>
</gene>
<organism evidence="2">
    <name type="scientific">marine sediment metagenome</name>
    <dbReference type="NCBI Taxonomy" id="412755"/>
    <lineage>
        <taxon>unclassified sequences</taxon>
        <taxon>metagenomes</taxon>
        <taxon>ecological metagenomes</taxon>
    </lineage>
</organism>
<reference evidence="2" key="1">
    <citation type="journal article" date="2014" name="Front. Microbiol.">
        <title>High frequency of phylogenetically diverse reductive dehalogenase-homologous genes in deep subseafloor sedimentary metagenomes.</title>
        <authorList>
            <person name="Kawai M."/>
            <person name="Futagami T."/>
            <person name="Toyoda A."/>
            <person name="Takaki Y."/>
            <person name="Nishi S."/>
            <person name="Hori S."/>
            <person name="Arai W."/>
            <person name="Tsubouchi T."/>
            <person name="Morono Y."/>
            <person name="Uchiyama I."/>
            <person name="Ito T."/>
            <person name="Fujiyama A."/>
            <person name="Inagaki F."/>
            <person name="Takami H."/>
        </authorList>
    </citation>
    <scope>NUCLEOTIDE SEQUENCE</scope>
    <source>
        <strain evidence="2">Expedition CK06-06</strain>
    </source>
</reference>
<feature type="transmembrane region" description="Helical" evidence="1">
    <location>
        <begin position="114"/>
        <end position="141"/>
    </location>
</feature>
<feature type="transmembrane region" description="Helical" evidence="1">
    <location>
        <begin position="12"/>
        <end position="44"/>
    </location>
</feature>
<keyword evidence="1" id="KW-0812">Transmembrane</keyword>
<evidence type="ECO:0000256" key="1">
    <source>
        <dbReference type="SAM" id="Phobius"/>
    </source>
</evidence>
<feature type="transmembrane region" description="Helical" evidence="1">
    <location>
        <begin position="65"/>
        <end position="85"/>
    </location>
</feature>
<dbReference type="EMBL" id="BARS01000174">
    <property type="protein sequence ID" value="GAF73117.1"/>
    <property type="molecule type" value="Genomic_DNA"/>
</dbReference>
<sequence length="152" mass="17854">MDRIFKIDIKIVFMIFVILDIFCVGLGMGVPFFCILFGFPVGWYSAKRIIINANREKVDFILKKTLHYALVTSIFTFLVMTILWGRTVPMFFDPNMDFVNFGIPFILYDPKLSFIGWMFLMIFISPFLQLLTTIFASYLTLLKWLKDNKTLE</sequence>
<evidence type="ECO:0000313" key="2">
    <source>
        <dbReference type="EMBL" id="GAF73117.1"/>
    </source>
</evidence>
<accession>X0SB33</accession>
<name>X0SB33_9ZZZZ</name>
<keyword evidence="1" id="KW-0472">Membrane</keyword>